<evidence type="ECO:0000313" key="2">
    <source>
        <dbReference type="Proteomes" id="UP000247810"/>
    </source>
</evidence>
<evidence type="ECO:0008006" key="3">
    <source>
        <dbReference type="Google" id="ProtNLM"/>
    </source>
</evidence>
<dbReference type="SUPFAM" id="SSF56112">
    <property type="entry name" value="Protein kinase-like (PK-like)"/>
    <property type="match status" value="1"/>
</dbReference>
<protein>
    <recommendedName>
        <fullName evidence="3">Protein kinase domain-containing protein</fullName>
    </recommendedName>
</protein>
<keyword evidence="2" id="KW-1185">Reference proteome</keyword>
<accession>A0A319DS05</accession>
<reference evidence="1 2" key="1">
    <citation type="submission" date="2018-02" db="EMBL/GenBank/DDBJ databases">
        <title>The genomes of Aspergillus section Nigri reveals drivers in fungal speciation.</title>
        <authorList>
            <consortium name="DOE Joint Genome Institute"/>
            <person name="Vesth T.C."/>
            <person name="Nybo J."/>
            <person name="Theobald S."/>
            <person name="Brandl J."/>
            <person name="Frisvad J.C."/>
            <person name="Nielsen K.F."/>
            <person name="Lyhne E.K."/>
            <person name="Kogle M.E."/>
            <person name="Kuo A."/>
            <person name="Riley R."/>
            <person name="Clum A."/>
            <person name="Nolan M."/>
            <person name="Lipzen A."/>
            <person name="Salamov A."/>
            <person name="Henrissat B."/>
            <person name="Wiebenga A."/>
            <person name="De vries R.P."/>
            <person name="Grigoriev I.V."/>
            <person name="Mortensen U.H."/>
            <person name="Andersen M.R."/>
            <person name="Baker S.E."/>
        </authorList>
    </citation>
    <scope>NUCLEOTIDE SEQUENCE [LARGE SCALE GENOMIC DNA]</scope>
    <source>
        <strain evidence="1 2">CBS 707.79</strain>
    </source>
</reference>
<dbReference type="OrthoDB" id="4062651at2759"/>
<dbReference type="AlphaFoldDB" id="A0A319DS05"/>
<dbReference type="VEuPathDB" id="FungiDB:BO71DRAFT_425359"/>
<dbReference type="EMBL" id="KZ825804">
    <property type="protein sequence ID" value="PYH99204.1"/>
    <property type="molecule type" value="Genomic_DNA"/>
</dbReference>
<name>A0A319DS05_9EURO</name>
<organism evidence="1 2">
    <name type="scientific">Aspergillus ellipticus CBS 707.79</name>
    <dbReference type="NCBI Taxonomy" id="1448320"/>
    <lineage>
        <taxon>Eukaryota</taxon>
        <taxon>Fungi</taxon>
        <taxon>Dikarya</taxon>
        <taxon>Ascomycota</taxon>
        <taxon>Pezizomycotina</taxon>
        <taxon>Eurotiomycetes</taxon>
        <taxon>Eurotiomycetidae</taxon>
        <taxon>Eurotiales</taxon>
        <taxon>Aspergillaceae</taxon>
        <taxon>Aspergillus</taxon>
        <taxon>Aspergillus subgen. Circumdati</taxon>
    </lineage>
</organism>
<dbReference type="Gene3D" id="1.10.510.10">
    <property type="entry name" value="Transferase(Phosphotransferase) domain 1"/>
    <property type="match status" value="1"/>
</dbReference>
<dbReference type="InterPro" id="IPR011009">
    <property type="entry name" value="Kinase-like_dom_sf"/>
</dbReference>
<dbReference type="STRING" id="1448320.A0A319DS05"/>
<proteinExistence type="predicted"/>
<sequence length="329" mass="36506">MQSRDARPITQILPYGVNPPDAFPAGTEQATLIPSKPSGKHIENPSAKGRFFEQRTAAPLLPVPGRKIIHGQPRALVLPSITESENDALSDPFIREESPWDTFKQYYECDLAGAVIVSVRHSGHREALAVRQYRGEEASKILQVVRRIQHDNIASVQEFYKTTNALYTVGSFHPLTLDHVVACKAFPDQKQLAAIMSQFLEGYSYLVTHGFQNPSLDCSGILMSMAGDVQVARLDCCRVRPPGKVEAIDLAPIARVMMELMQKYAKDDGNIGIENLDRWPSDCPAVVFLSATTSQPLMTKISWSKGDLIGLAWFALISARTFYSYPLRS</sequence>
<evidence type="ECO:0000313" key="1">
    <source>
        <dbReference type="EMBL" id="PYH99204.1"/>
    </source>
</evidence>
<gene>
    <name evidence="1" type="ORF">BO71DRAFT_425359</name>
</gene>
<dbReference type="Proteomes" id="UP000247810">
    <property type="component" value="Unassembled WGS sequence"/>
</dbReference>